<keyword evidence="1" id="KW-0808">Transferase</keyword>
<dbReference type="InterPro" id="IPR029056">
    <property type="entry name" value="Ribokinase-like"/>
</dbReference>
<name>A0ABS7PVX6_9SPHN</name>
<dbReference type="RefSeq" id="WP_222992620.1">
    <property type="nucleotide sequence ID" value="NZ_JAINVV010000012.1"/>
</dbReference>
<dbReference type="PANTHER" id="PTHR10584">
    <property type="entry name" value="SUGAR KINASE"/>
    <property type="match status" value="1"/>
</dbReference>
<dbReference type="InterPro" id="IPR011611">
    <property type="entry name" value="PfkB_dom"/>
</dbReference>
<protein>
    <submittedName>
        <fullName evidence="4">Carbohydrate kinase family protein</fullName>
    </submittedName>
</protein>
<keyword evidence="2 4" id="KW-0418">Kinase</keyword>
<accession>A0ABS7PVX6</accession>
<keyword evidence="5" id="KW-1185">Reference proteome</keyword>
<evidence type="ECO:0000256" key="2">
    <source>
        <dbReference type="ARBA" id="ARBA00022777"/>
    </source>
</evidence>
<evidence type="ECO:0000313" key="4">
    <source>
        <dbReference type="EMBL" id="MBY8825520.1"/>
    </source>
</evidence>
<dbReference type="Pfam" id="PF00294">
    <property type="entry name" value="PfkB"/>
    <property type="match status" value="1"/>
</dbReference>
<dbReference type="PANTHER" id="PTHR10584:SF166">
    <property type="entry name" value="RIBOKINASE"/>
    <property type="match status" value="1"/>
</dbReference>
<proteinExistence type="predicted"/>
<reference evidence="4 5" key="1">
    <citation type="submission" date="2021-08" db="EMBL/GenBank/DDBJ databases">
        <authorList>
            <person name="Tuo L."/>
        </authorList>
    </citation>
    <scope>NUCLEOTIDE SEQUENCE [LARGE SCALE GENOMIC DNA]</scope>
    <source>
        <strain evidence="4 5">JCM 31229</strain>
    </source>
</reference>
<dbReference type="EMBL" id="JAINVV010000012">
    <property type="protein sequence ID" value="MBY8825520.1"/>
    <property type="molecule type" value="Genomic_DNA"/>
</dbReference>
<evidence type="ECO:0000259" key="3">
    <source>
        <dbReference type="Pfam" id="PF00294"/>
    </source>
</evidence>
<sequence>MQRNALDILAIGALNIDYIADINVDAVEHRGLVEALRAQFRWGSETPVAPTIFTELLTVLNAHIGSTRLGGSAFNAIRAARAINSELHLGYLGTIGDSEDARGFADWFDRHIIETPFVTVASGTAPGACLAITIDGERTLVTTRGANDRTAQSLRDQAPHIVGWAAAAAWIHVTSFLDDAAPAALVPILATCLRRNPALRISVDPGAIWAARHATDESIRRLFDLAALIFVNVEEFEMLWGDGVVSPADFTRCIRSSFEGSAEILLKSPDGLMLFGADSRLIDAHRHQRIAASEITDPTGAGDVVAGAYLAAMLEPAVSPGAALAAASGIARAALKEGHQAEAIYPRLFAKALAASHRPT</sequence>
<dbReference type="InterPro" id="IPR002173">
    <property type="entry name" value="Carboh/pur_kinase_PfkB_CS"/>
</dbReference>
<gene>
    <name evidence="4" type="ORF">K7G82_24675</name>
</gene>
<dbReference type="Gene3D" id="3.40.1190.20">
    <property type="match status" value="1"/>
</dbReference>
<dbReference type="PROSITE" id="PS00584">
    <property type="entry name" value="PFKB_KINASES_2"/>
    <property type="match status" value="1"/>
</dbReference>
<dbReference type="SUPFAM" id="SSF53613">
    <property type="entry name" value="Ribokinase-like"/>
    <property type="match status" value="1"/>
</dbReference>
<comment type="caution">
    <text evidence="4">The sequence shown here is derived from an EMBL/GenBank/DDBJ whole genome shotgun (WGS) entry which is preliminary data.</text>
</comment>
<dbReference type="GO" id="GO:0016301">
    <property type="term" value="F:kinase activity"/>
    <property type="evidence" value="ECO:0007669"/>
    <property type="project" value="UniProtKB-KW"/>
</dbReference>
<evidence type="ECO:0000313" key="5">
    <source>
        <dbReference type="Proteomes" id="UP000706039"/>
    </source>
</evidence>
<organism evidence="4 5">
    <name type="scientific">Sphingomonas colocasiae</name>
    <dbReference type="NCBI Taxonomy" id="1848973"/>
    <lineage>
        <taxon>Bacteria</taxon>
        <taxon>Pseudomonadati</taxon>
        <taxon>Pseudomonadota</taxon>
        <taxon>Alphaproteobacteria</taxon>
        <taxon>Sphingomonadales</taxon>
        <taxon>Sphingomonadaceae</taxon>
        <taxon>Sphingomonas</taxon>
    </lineage>
</organism>
<dbReference type="Proteomes" id="UP000706039">
    <property type="component" value="Unassembled WGS sequence"/>
</dbReference>
<evidence type="ECO:0000256" key="1">
    <source>
        <dbReference type="ARBA" id="ARBA00022679"/>
    </source>
</evidence>
<feature type="domain" description="Carbohydrate kinase PfkB" evidence="3">
    <location>
        <begin position="65"/>
        <end position="336"/>
    </location>
</feature>